<name>A0A2M9G588_9PROT</name>
<sequence>MSQFATLIRRVQGWFSHPPGGPTDEVAANRTATKTEQGTGPQTGGRESATAPGPEQRRRRELRDVRRAGIAANRERDWRQAAAHWGRLTTLDPADAAGHVQYVKALTHLGDLGQAAAAADFALDTHPDHEELLHRRIRLLERLKQTDAIRRHIESDAYRAAARESGRLNLQAGRHYWAQGDARAARPWLEAASAFTETRASADLYLARLEYRLGEYEASRLRWQAMLTDGAPLQRPEEPLLFLGRIALRRGEPDIADDFFEQAVAIVPETAGRIRKWRSAFTETPPGIDDAAARPDTDLPAAAGLDAEVDQSDLFPAPENDIEADAGATPEVPKAPPAESAPEPATGPEADFGILDSGTIAEARDETADAERKARLAEARRLFEADRLQEAYEEALSLFESDADDAEGAELLGFAANRTQQWRTAARAWGRLTELQPSRAGPRIQAAYAWQRAGDSAAALPLAEAALAADPGNPAIRMLLVQICSAGGDLDRLREAAAAIDPGESDLRLLLALADAHVVLGDRGGARPWAERALEHHRDSVDAKLRMARLLYGAGELEAAERLWRDLLDAPEDRVRPFEPRIFLARCAGRRGDLAEAVAFYREALTLNPDHLDSREALVNALLRLGELAEAEHENQEIRRRAPESPYWPINNVLIAYRHGDRTEITRRYDEAMQFLTGDRVSLVRLGRTLESQHDHEAALAHWERMKSAWPRDPDIQFRYIVRLSAAGGDIPLLDDLVQELLHLEPDHEGGLQYRYTLSERLGRLDEAEEICQRGLALYPANPTFWAGRIKNLMSADKIDEARRELERARRHLATDSARGLAESARLAELADLFEEARELLAQAVAMEPGNLDIRRRAIRFELYQGAYGRVWEQAVEARRRTLADDTVNAALAQAAAVMAATYPDWPRTPPGQYRDLLVPDDVFGAICARRWPRPAGPEREGRAMLVTSTLGSGGSERQVMYTMRGLAANTHDFGSVELAVRSLDPYQRRDFFLPSIRELGGEIFELAGEDLFDQVRALGREALPHREAIRLAAVLPQEVQSVTLPLLGLFLRRRPDVVHLWQDTINIAGGLAALMAGVPRIIMSTRSTRPDARRRLRRYLLPGYREMLRLPQITMVNNSHNGARDYEDWIGLPEGTIQVIHNGFDVTQLRGAAEMPADARAMGIPADAVVIGGVMRFSEEKRPELFVHTAIELAGRLPEAHFLLIGDGPLRPELLRLVRERGLADRIHLPGAKRPIEPWMRMMSLLLLTSRMEGLPNVLIEAQLLGVPVAATDVGGAKETMVADKTGILIDSGDPTVLAGRLFELLADRGRLTAMAEEAGRWAPESFSLAAMTGATLTVYAETPADSAP</sequence>
<dbReference type="Gene3D" id="3.40.50.2000">
    <property type="entry name" value="Glycogen Phosphorylase B"/>
    <property type="match status" value="2"/>
</dbReference>
<feature type="domain" description="Glycosyltransferase subfamily 4-like N-terminal" evidence="5">
    <location>
        <begin position="954"/>
        <end position="1148"/>
    </location>
</feature>
<protein>
    <recommendedName>
        <fullName evidence="5">Glycosyltransferase subfamily 4-like N-terminal domain-containing protein</fullName>
    </recommendedName>
</protein>
<dbReference type="Pfam" id="PF13692">
    <property type="entry name" value="Glyco_trans_1_4"/>
    <property type="match status" value="1"/>
</dbReference>
<proteinExistence type="predicted"/>
<feature type="region of interest" description="Disordered" evidence="4">
    <location>
        <begin position="317"/>
        <end position="353"/>
    </location>
</feature>
<dbReference type="InterPro" id="IPR019734">
    <property type="entry name" value="TPR_rpt"/>
</dbReference>
<dbReference type="Pfam" id="PF13439">
    <property type="entry name" value="Glyco_transf_4"/>
    <property type="match status" value="1"/>
</dbReference>
<keyword evidence="7" id="KW-1185">Reference proteome</keyword>
<dbReference type="RefSeq" id="WP_109793024.1">
    <property type="nucleotide sequence ID" value="NZ_PHIG01000013.1"/>
</dbReference>
<dbReference type="GO" id="GO:0016757">
    <property type="term" value="F:glycosyltransferase activity"/>
    <property type="evidence" value="ECO:0007669"/>
    <property type="project" value="UniProtKB-KW"/>
</dbReference>
<keyword evidence="1" id="KW-0328">Glycosyltransferase</keyword>
<evidence type="ECO:0000256" key="2">
    <source>
        <dbReference type="ARBA" id="ARBA00022679"/>
    </source>
</evidence>
<dbReference type="SMART" id="SM00028">
    <property type="entry name" value="TPR"/>
    <property type="match status" value="8"/>
</dbReference>
<dbReference type="PANTHER" id="PTHR12526:SF510">
    <property type="entry name" value="D-INOSITOL 3-PHOSPHATE GLYCOSYLTRANSFERASE"/>
    <property type="match status" value="1"/>
</dbReference>
<dbReference type="PROSITE" id="PS50005">
    <property type="entry name" value="TPR"/>
    <property type="match status" value="2"/>
</dbReference>
<evidence type="ECO:0000256" key="3">
    <source>
        <dbReference type="PROSITE-ProRule" id="PRU00339"/>
    </source>
</evidence>
<dbReference type="OrthoDB" id="9781738at2"/>
<reference evidence="6 7" key="1">
    <citation type="submission" date="2017-11" db="EMBL/GenBank/DDBJ databases">
        <title>Draft genome sequence of Rhizobiales bacterium SY3-13.</title>
        <authorList>
            <person name="Sun C."/>
        </authorList>
    </citation>
    <scope>NUCLEOTIDE SEQUENCE [LARGE SCALE GENOMIC DNA]</scope>
    <source>
        <strain evidence="6 7">SY3-13</strain>
    </source>
</reference>
<dbReference type="InterPro" id="IPR028098">
    <property type="entry name" value="Glyco_trans_4-like_N"/>
</dbReference>
<keyword evidence="2" id="KW-0808">Transferase</keyword>
<gene>
    <name evidence="6" type="ORF">CVT23_04480</name>
</gene>
<evidence type="ECO:0000259" key="5">
    <source>
        <dbReference type="Pfam" id="PF13439"/>
    </source>
</evidence>
<dbReference type="EMBL" id="PHIG01000013">
    <property type="protein sequence ID" value="PJK30871.1"/>
    <property type="molecule type" value="Genomic_DNA"/>
</dbReference>
<accession>A0A2M9G588</accession>
<feature type="repeat" description="TPR" evidence="3">
    <location>
        <begin position="578"/>
        <end position="611"/>
    </location>
</feature>
<dbReference type="Gene3D" id="1.25.40.10">
    <property type="entry name" value="Tetratricopeptide repeat domain"/>
    <property type="match status" value="4"/>
</dbReference>
<evidence type="ECO:0000313" key="6">
    <source>
        <dbReference type="EMBL" id="PJK30871.1"/>
    </source>
</evidence>
<keyword evidence="3" id="KW-0802">TPR repeat</keyword>
<evidence type="ECO:0000256" key="4">
    <source>
        <dbReference type="SAM" id="MobiDB-lite"/>
    </source>
</evidence>
<comment type="caution">
    <text evidence="6">The sequence shown here is derived from an EMBL/GenBank/DDBJ whole genome shotgun (WGS) entry which is preliminary data.</text>
</comment>
<organism evidence="6 7">
    <name type="scientific">Minwuia thermotolerans</name>
    <dbReference type="NCBI Taxonomy" id="2056226"/>
    <lineage>
        <taxon>Bacteria</taxon>
        <taxon>Pseudomonadati</taxon>
        <taxon>Pseudomonadota</taxon>
        <taxon>Alphaproteobacteria</taxon>
        <taxon>Minwuiales</taxon>
        <taxon>Minwuiaceae</taxon>
        <taxon>Minwuia</taxon>
    </lineage>
</organism>
<dbReference type="InterPro" id="IPR011990">
    <property type="entry name" value="TPR-like_helical_dom_sf"/>
</dbReference>
<feature type="repeat" description="TPR" evidence="3">
    <location>
        <begin position="237"/>
        <end position="270"/>
    </location>
</feature>
<dbReference type="Pfam" id="PF14559">
    <property type="entry name" value="TPR_19"/>
    <property type="match status" value="3"/>
</dbReference>
<evidence type="ECO:0000313" key="7">
    <source>
        <dbReference type="Proteomes" id="UP000229498"/>
    </source>
</evidence>
<feature type="compositionally biased region" description="Low complexity" evidence="4">
    <location>
        <begin position="337"/>
        <end position="350"/>
    </location>
</feature>
<feature type="region of interest" description="Disordered" evidence="4">
    <location>
        <begin position="33"/>
        <end position="63"/>
    </location>
</feature>
<evidence type="ECO:0000256" key="1">
    <source>
        <dbReference type="ARBA" id="ARBA00022676"/>
    </source>
</evidence>
<dbReference type="SUPFAM" id="SSF53756">
    <property type="entry name" value="UDP-Glycosyltransferase/glycogen phosphorylase"/>
    <property type="match status" value="1"/>
</dbReference>
<dbReference type="SUPFAM" id="SSF48452">
    <property type="entry name" value="TPR-like"/>
    <property type="match status" value="3"/>
</dbReference>
<dbReference type="Proteomes" id="UP000229498">
    <property type="component" value="Unassembled WGS sequence"/>
</dbReference>
<dbReference type="PANTHER" id="PTHR12526">
    <property type="entry name" value="GLYCOSYLTRANSFERASE"/>
    <property type="match status" value="1"/>
</dbReference>